<dbReference type="NCBIfam" id="TIGR01068">
    <property type="entry name" value="thioredoxin"/>
    <property type="match status" value="1"/>
</dbReference>
<dbReference type="Gene3D" id="3.40.30.10">
    <property type="entry name" value="Glutaredoxin"/>
    <property type="match status" value="1"/>
</dbReference>
<dbReference type="Pfam" id="PF00085">
    <property type="entry name" value="Thioredoxin"/>
    <property type="match status" value="1"/>
</dbReference>
<dbReference type="PANTHER" id="PTHR45663:SF11">
    <property type="entry name" value="GEO12009P1"/>
    <property type="match status" value="1"/>
</dbReference>
<dbReference type="InterPro" id="IPR017937">
    <property type="entry name" value="Thioredoxin_CS"/>
</dbReference>
<keyword evidence="2" id="KW-0813">Transport</keyword>
<dbReference type="NCBIfam" id="NF008229">
    <property type="entry name" value="PRK10996.1"/>
    <property type="match status" value="1"/>
</dbReference>
<dbReference type="GO" id="GO:0045454">
    <property type="term" value="P:cell redox homeostasis"/>
    <property type="evidence" value="ECO:0007669"/>
    <property type="project" value="TreeGrafter"/>
</dbReference>
<gene>
    <name evidence="9" type="ORF">AOA14_07395</name>
</gene>
<dbReference type="PANTHER" id="PTHR45663">
    <property type="entry name" value="GEO12009P1"/>
    <property type="match status" value="1"/>
</dbReference>
<dbReference type="AlphaFoldDB" id="A0A142VX91"/>
<dbReference type="RefSeq" id="WP_062901317.1">
    <property type="nucleotide sequence ID" value="NZ_CP013342.1"/>
</dbReference>
<dbReference type="STRING" id="1219058.AOA14_07395"/>
<accession>A0A142VX91</accession>
<dbReference type="KEGG" id="ster:AOA14_07395"/>
<dbReference type="Gene3D" id="2.30.30.380">
    <property type="entry name" value="Zn-finger domain of Sec23/24"/>
    <property type="match status" value="1"/>
</dbReference>
<name>A0A142VX91_9SPHN</name>
<evidence type="ECO:0000256" key="1">
    <source>
        <dbReference type="ARBA" id="ARBA00008987"/>
    </source>
</evidence>
<dbReference type="CDD" id="cd02947">
    <property type="entry name" value="TRX_family"/>
    <property type="match status" value="1"/>
</dbReference>
<dbReference type="Proteomes" id="UP000076234">
    <property type="component" value="Chromosome"/>
</dbReference>
<dbReference type="GO" id="GO:0046872">
    <property type="term" value="F:metal ion binding"/>
    <property type="evidence" value="ECO:0007669"/>
    <property type="project" value="UniProtKB-KW"/>
</dbReference>
<dbReference type="InterPro" id="IPR005746">
    <property type="entry name" value="Thioredoxin"/>
</dbReference>
<evidence type="ECO:0000256" key="2">
    <source>
        <dbReference type="ARBA" id="ARBA00022448"/>
    </source>
</evidence>
<dbReference type="InterPro" id="IPR036249">
    <property type="entry name" value="Thioredoxin-like_sf"/>
</dbReference>
<keyword evidence="6" id="KW-0676">Redox-active center</keyword>
<evidence type="ECO:0000256" key="4">
    <source>
        <dbReference type="ARBA" id="ARBA00022982"/>
    </source>
</evidence>
<dbReference type="PROSITE" id="PS00194">
    <property type="entry name" value="THIOREDOXIN_1"/>
    <property type="match status" value="1"/>
</dbReference>
<dbReference type="PROSITE" id="PS51352">
    <property type="entry name" value="THIOREDOXIN_2"/>
    <property type="match status" value="1"/>
</dbReference>
<evidence type="ECO:0000256" key="3">
    <source>
        <dbReference type="ARBA" id="ARBA00022723"/>
    </source>
</evidence>
<evidence type="ECO:0000313" key="10">
    <source>
        <dbReference type="Proteomes" id="UP000076234"/>
    </source>
</evidence>
<dbReference type="GO" id="GO:0015035">
    <property type="term" value="F:protein-disulfide reductase activity"/>
    <property type="evidence" value="ECO:0007669"/>
    <property type="project" value="UniProtKB-UniRule"/>
</dbReference>
<comment type="similarity">
    <text evidence="1">Belongs to the thioredoxin family.</text>
</comment>
<keyword evidence="3" id="KW-0479">Metal-binding</keyword>
<dbReference type="InterPro" id="IPR013766">
    <property type="entry name" value="Thioredoxin_domain"/>
</dbReference>
<evidence type="ECO:0000256" key="5">
    <source>
        <dbReference type="ARBA" id="ARBA00023157"/>
    </source>
</evidence>
<keyword evidence="4" id="KW-0249">Electron transport</keyword>
<evidence type="ECO:0000313" key="9">
    <source>
        <dbReference type="EMBL" id="AMU94430.1"/>
    </source>
</evidence>
<protein>
    <recommendedName>
        <fullName evidence="7">Thioredoxin</fullName>
    </recommendedName>
</protein>
<organism evidence="9 10">
    <name type="scientific">Sphingopyxis terrae subsp. terrae NBRC 15098</name>
    <dbReference type="NCBI Taxonomy" id="1219058"/>
    <lineage>
        <taxon>Bacteria</taxon>
        <taxon>Pseudomonadati</taxon>
        <taxon>Pseudomonadota</taxon>
        <taxon>Alphaproteobacteria</taxon>
        <taxon>Sphingomonadales</taxon>
        <taxon>Sphingomonadaceae</taxon>
        <taxon>Sphingopyxis</taxon>
    </lineage>
</organism>
<reference evidence="9 10" key="2">
    <citation type="journal article" date="2016" name="Genome Announc.">
        <title>Complete Genome Sequence of Sphingopyxis terrae Strain 203-1 (NBRC 111660), a Polyethylene Glycol Degrader.</title>
        <authorList>
            <person name="Ohtsubo Y."/>
            <person name="Nonoyama S."/>
            <person name="Nagata Y."/>
            <person name="Numata M."/>
            <person name="Tsuchikane K."/>
            <person name="Hosoyama A."/>
            <person name="Yamazoe A."/>
            <person name="Tsuda M."/>
            <person name="Fujita N."/>
            <person name="Kawai F."/>
        </authorList>
    </citation>
    <scope>NUCLEOTIDE SEQUENCE [LARGE SCALE GENOMIC DNA]</scope>
    <source>
        <strain evidence="9 10">203-1</strain>
    </source>
</reference>
<reference evidence="10" key="1">
    <citation type="submission" date="2015-11" db="EMBL/GenBank/DDBJ databases">
        <title>Complete genome sequence of a polyethylene glycol-degrading strain Sphingopyxis terrae strain 203-1 (NBRC 15098).</title>
        <authorList>
            <person name="Yoshiyuki O."/>
            <person name="Shouta N."/>
            <person name="Nagata Y."/>
            <person name="Numata M."/>
            <person name="Tsuchikane K."/>
            <person name="Hosoyama A."/>
            <person name="Yamazoe A."/>
            <person name="Tsuda M."/>
            <person name="Fujita N."/>
            <person name="Kawai F."/>
        </authorList>
    </citation>
    <scope>NUCLEOTIDE SEQUENCE [LARGE SCALE GENOMIC DNA]</scope>
    <source>
        <strain evidence="10">203-1</strain>
    </source>
</reference>
<dbReference type="EMBL" id="CP013342">
    <property type="protein sequence ID" value="AMU94430.1"/>
    <property type="molecule type" value="Genomic_DNA"/>
</dbReference>
<dbReference type="InterPro" id="IPR049299">
    <property type="entry name" value="Thio2_N"/>
</dbReference>
<dbReference type="SUPFAM" id="SSF52833">
    <property type="entry name" value="Thioredoxin-like"/>
    <property type="match status" value="1"/>
</dbReference>
<sequence length="146" mass="15610">MSEPEILICPACDTANRVPRARLGDAPRCGSCKAALFEGQPLALDAGRFDRLIGTGTLPVLVDFWAEWCGPCKAMAPAFAAAARDLEPGFRLVKIDTEAEPTLAHRYAIRSIPTLMVVSGGREVARQSGVMDRASLVRWARAAAAS</sequence>
<evidence type="ECO:0000259" key="8">
    <source>
        <dbReference type="PROSITE" id="PS51352"/>
    </source>
</evidence>
<feature type="domain" description="Thioredoxin" evidence="8">
    <location>
        <begin position="21"/>
        <end position="145"/>
    </location>
</feature>
<evidence type="ECO:0000256" key="7">
    <source>
        <dbReference type="NCBIfam" id="TIGR01068"/>
    </source>
</evidence>
<dbReference type="GO" id="GO:0005829">
    <property type="term" value="C:cytosol"/>
    <property type="evidence" value="ECO:0007669"/>
    <property type="project" value="TreeGrafter"/>
</dbReference>
<evidence type="ECO:0000256" key="6">
    <source>
        <dbReference type="ARBA" id="ARBA00023284"/>
    </source>
</evidence>
<dbReference type="Pfam" id="PF21352">
    <property type="entry name" value="Zn_ribbon_Thio2"/>
    <property type="match status" value="1"/>
</dbReference>
<dbReference type="PRINTS" id="PR00421">
    <property type="entry name" value="THIOREDOXIN"/>
</dbReference>
<keyword evidence="5" id="KW-1015">Disulfide bond</keyword>
<proteinExistence type="inferred from homology"/>